<reference evidence="1" key="1">
    <citation type="journal article" date="2015" name="Nature">
        <title>Complex archaea that bridge the gap between prokaryotes and eukaryotes.</title>
        <authorList>
            <person name="Spang A."/>
            <person name="Saw J.H."/>
            <person name="Jorgensen S.L."/>
            <person name="Zaremba-Niedzwiedzka K."/>
            <person name="Martijn J."/>
            <person name="Lind A.E."/>
            <person name="van Eijk R."/>
            <person name="Schleper C."/>
            <person name="Guy L."/>
            <person name="Ettema T.J."/>
        </authorList>
    </citation>
    <scope>NUCLEOTIDE SEQUENCE</scope>
</reference>
<dbReference type="EMBL" id="LAZR01017379">
    <property type="protein sequence ID" value="KKM00668.1"/>
    <property type="molecule type" value="Genomic_DNA"/>
</dbReference>
<dbReference type="Pfam" id="PF05869">
    <property type="entry name" value="Dam"/>
    <property type="match status" value="1"/>
</dbReference>
<evidence type="ECO:0008006" key="2">
    <source>
        <dbReference type="Google" id="ProtNLM"/>
    </source>
</evidence>
<accession>A0A0F9JNY8</accession>
<dbReference type="AlphaFoldDB" id="A0A0F9JNY8"/>
<sequence length="169" mass="19341">MGNYMPINKAMVSSKSNEWATPQALFDELNSEFHFSLDPCATSENAKCARYFTQQDNGLKQSWAGEVVFMNPPYGGNTGRWIEKAWLESLGGATCVCLIVSSTDRSYWHDYIFPYASEIRWLRGRLTFGEASSTAPFASAILIFDNRTTQYQKQGYRKRKEGKWQYILV</sequence>
<evidence type="ECO:0000313" key="1">
    <source>
        <dbReference type="EMBL" id="KKM00668.1"/>
    </source>
</evidence>
<comment type="caution">
    <text evidence="1">The sequence shown here is derived from an EMBL/GenBank/DDBJ whole genome shotgun (WGS) entry which is preliminary data.</text>
</comment>
<dbReference type="GO" id="GO:0003677">
    <property type="term" value="F:DNA binding"/>
    <property type="evidence" value="ECO:0007669"/>
    <property type="project" value="InterPro"/>
</dbReference>
<dbReference type="InterPro" id="IPR008593">
    <property type="entry name" value="Dam_MeTrfase"/>
</dbReference>
<dbReference type="GO" id="GO:0009307">
    <property type="term" value="P:DNA restriction-modification system"/>
    <property type="evidence" value="ECO:0007669"/>
    <property type="project" value="InterPro"/>
</dbReference>
<name>A0A0F9JNY8_9ZZZZ</name>
<dbReference type="GO" id="GO:0009007">
    <property type="term" value="F:site-specific DNA-methyltransferase (adenine-specific) activity"/>
    <property type="evidence" value="ECO:0007669"/>
    <property type="project" value="InterPro"/>
</dbReference>
<gene>
    <name evidence="1" type="ORF">LCGC14_1802100</name>
</gene>
<protein>
    <recommendedName>
        <fullName evidence="2">DNA N-6-adenine-methyltransferase (Dam)</fullName>
    </recommendedName>
</protein>
<proteinExistence type="predicted"/>
<organism evidence="1">
    <name type="scientific">marine sediment metagenome</name>
    <dbReference type="NCBI Taxonomy" id="412755"/>
    <lineage>
        <taxon>unclassified sequences</taxon>
        <taxon>metagenomes</taxon>
        <taxon>ecological metagenomes</taxon>
    </lineage>
</organism>